<dbReference type="Proteomes" id="UP000596387">
    <property type="component" value="Chromosome"/>
</dbReference>
<evidence type="ECO:0000313" key="3">
    <source>
        <dbReference type="Proteomes" id="UP000596387"/>
    </source>
</evidence>
<reference evidence="2 3" key="1">
    <citation type="submission" date="2019-12" db="EMBL/GenBank/DDBJ databases">
        <title>Complete Genome Sequence of a Quorum-Sensing Bacterium,Rhodobacteraceae bacterium C31, Isolated from a marine microalgae symbiotic bacteria.</title>
        <authorList>
            <person name="Zhang Y."/>
        </authorList>
    </citation>
    <scope>NUCLEOTIDE SEQUENCE [LARGE SCALE GENOMIC DNA]</scope>
    <source>
        <strain evidence="2 3">C31</strain>
    </source>
</reference>
<feature type="region of interest" description="Disordered" evidence="1">
    <location>
        <begin position="18"/>
        <end position="45"/>
    </location>
</feature>
<sequence>MRFLVLSLTCLTLAACEESSGGGGVSPGEWGKASAAAPTAQSPKAYDDAKKRLTGELVDIHLPTRNVMQPSDLWICEAGGGRADAERRARVAAADWQGVVGTAGGAEGFGSPGSLAKFETEYSALVARNRCVISHPGLRGYRDVTYPVAALYASPPGIGVTEVRIRCYYDITETEADATRRAGQAMAYAKARQTERWAIRTDYSSEASIARTRAQRTAMLREARSAVAERYKCALPANVF</sequence>
<evidence type="ECO:0000313" key="2">
    <source>
        <dbReference type="EMBL" id="QRF68160.1"/>
    </source>
</evidence>
<organism evidence="2 3">
    <name type="scientific">Ponticoccus alexandrii</name>
    <dbReference type="NCBI Taxonomy" id="1943633"/>
    <lineage>
        <taxon>Bacteria</taxon>
        <taxon>Pseudomonadati</taxon>
        <taxon>Pseudomonadota</taxon>
        <taxon>Alphaproteobacteria</taxon>
        <taxon>Rhodobacterales</taxon>
        <taxon>Roseobacteraceae</taxon>
        <taxon>Ponticoccus</taxon>
    </lineage>
</organism>
<keyword evidence="3" id="KW-1185">Reference proteome</keyword>
<evidence type="ECO:0000256" key="1">
    <source>
        <dbReference type="SAM" id="MobiDB-lite"/>
    </source>
</evidence>
<accession>A0ABX7FC64</accession>
<evidence type="ECO:0008006" key="4">
    <source>
        <dbReference type="Google" id="ProtNLM"/>
    </source>
</evidence>
<name>A0ABX7FC64_9RHOB</name>
<protein>
    <recommendedName>
        <fullName evidence="4">Lipoprotein</fullName>
    </recommendedName>
</protein>
<dbReference type="EMBL" id="CP047166">
    <property type="protein sequence ID" value="QRF68160.1"/>
    <property type="molecule type" value="Genomic_DNA"/>
</dbReference>
<dbReference type="PROSITE" id="PS51257">
    <property type="entry name" value="PROKAR_LIPOPROTEIN"/>
    <property type="match status" value="1"/>
</dbReference>
<proteinExistence type="predicted"/>
<gene>
    <name evidence="2" type="ORF">GQA70_18690</name>
</gene>
<dbReference type="RefSeq" id="WP_023851405.1">
    <property type="nucleotide sequence ID" value="NZ_CP047166.1"/>
</dbReference>